<dbReference type="EMBL" id="AP025739">
    <property type="protein sequence ID" value="BDI29871.1"/>
    <property type="molecule type" value="Genomic_DNA"/>
</dbReference>
<keyword evidence="3" id="KW-0010">Activator</keyword>
<evidence type="ECO:0000256" key="1">
    <source>
        <dbReference type="ARBA" id="ARBA00023015"/>
    </source>
</evidence>
<dbReference type="SUPFAM" id="SSF46689">
    <property type="entry name" value="Homeodomain-like"/>
    <property type="match status" value="2"/>
</dbReference>
<dbReference type="GO" id="GO:0003700">
    <property type="term" value="F:DNA-binding transcription factor activity"/>
    <property type="evidence" value="ECO:0007669"/>
    <property type="project" value="InterPro"/>
</dbReference>
<reference evidence="5 6" key="1">
    <citation type="journal article" date="2019" name="Int. J. Syst. Evol. Microbiol.">
        <title>Capsulimonas corticalis gen. nov., sp. nov., an aerobic capsulated bacterium, of a novel bacterial order, Capsulimonadales ord. nov., of the class Armatimonadia of the phylum Armatimonadetes.</title>
        <authorList>
            <person name="Li J."/>
            <person name="Kudo C."/>
            <person name="Tonouchi A."/>
        </authorList>
    </citation>
    <scope>NUCLEOTIDE SEQUENCE [LARGE SCALE GENOMIC DNA]</scope>
    <source>
        <strain evidence="5 6">AX-7</strain>
    </source>
</reference>
<dbReference type="Proteomes" id="UP000287394">
    <property type="component" value="Chromosome"/>
</dbReference>
<evidence type="ECO:0000313" key="6">
    <source>
        <dbReference type="Proteomes" id="UP000287394"/>
    </source>
</evidence>
<keyword evidence="2" id="KW-0238">DNA-binding</keyword>
<dbReference type="Pfam" id="PF02311">
    <property type="entry name" value="AraC_binding"/>
    <property type="match status" value="1"/>
</dbReference>
<evidence type="ECO:0000313" key="5">
    <source>
        <dbReference type="EMBL" id="BDI29871.1"/>
    </source>
</evidence>
<dbReference type="Gene3D" id="2.60.120.10">
    <property type="entry name" value="Jelly Rolls"/>
    <property type="match status" value="1"/>
</dbReference>
<dbReference type="AlphaFoldDB" id="A0A402D581"/>
<dbReference type="GO" id="GO:0043565">
    <property type="term" value="F:sequence-specific DNA binding"/>
    <property type="evidence" value="ECO:0007669"/>
    <property type="project" value="InterPro"/>
</dbReference>
<dbReference type="SUPFAM" id="SSF51215">
    <property type="entry name" value="Regulatory protein AraC"/>
    <property type="match status" value="1"/>
</dbReference>
<dbReference type="InterPro" id="IPR014710">
    <property type="entry name" value="RmlC-like_jellyroll"/>
</dbReference>
<dbReference type="InterPro" id="IPR018062">
    <property type="entry name" value="HTH_AraC-typ_CS"/>
</dbReference>
<keyword evidence="4" id="KW-0804">Transcription</keyword>
<dbReference type="KEGG" id="ccot:CCAX7_19220"/>
<dbReference type="InterPro" id="IPR009057">
    <property type="entry name" value="Homeodomain-like_sf"/>
</dbReference>
<accession>A0A402D581</accession>
<sequence>MHQAPSPFRNAGVAIAAIGQDFPFHQDQFWEVMYLRSGHITCQQGAERFAMHPGMIIIHPPRVTHADFATTAYLTYYLWVDSDMAATWPRLCYDDEHKSLERVCQSVLQEWGARNPDRNRMLSLLYDQMNLLLTRENSVKSSAGEAVVAAAEQVMEANYREKLTVGEVARRIGASASSLHAHFARLRGQTPMERLQEIRLRHALAQLHHTTLTLDSIATLCGYHSASHLSRHVKSVTGESPGRLRVRE</sequence>
<dbReference type="Pfam" id="PF12833">
    <property type="entry name" value="HTH_18"/>
    <property type="match status" value="1"/>
</dbReference>
<evidence type="ECO:0000256" key="4">
    <source>
        <dbReference type="ARBA" id="ARBA00023163"/>
    </source>
</evidence>
<evidence type="ECO:0000256" key="2">
    <source>
        <dbReference type="ARBA" id="ARBA00023125"/>
    </source>
</evidence>
<gene>
    <name evidence="5" type="ORF">CCAX7_19220</name>
</gene>
<keyword evidence="1" id="KW-0805">Transcription regulation</keyword>
<dbReference type="InterPro" id="IPR018060">
    <property type="entry name" value="HTH_AraC"/>
</dbReference>
<protein>
    <submittedName>
        <fullName evidence="5">Uncharacterized protein</fullName>
    </submittedName>
</protein>
<dbReference type="InterPro" id="IPR037923">
    <property type="entry name" value="HTH-like"/>
</dbReference>
<name>A0A402D581_9BACT</name>
<dbReference type="InterPro" id="IPR050204">
    <property type="entry name" value="AraC_XylS_family_regulators"/>
</dbReference>
<keyword evidence="6" id="KW-1185">Reference proteome</keyword>
<organism evidence="5 6">
    <name type="scientific">Capsulimonas corticalis</name>
    <dbReference type="NCBI Taxonomy" id="2219043"/>
    <lineage>
        <taxon>Bacteria</taxon>
        <taxon>Bacillati</taxon>
        <taxon>Armatimonadota</taxon>
        <taxon>Armatimonadia</taxon>
        <taxon>Capsulimonadales</taxon>
        <taxon>Capsulimonadaceae</taxon>
        <taxon>Capsulimonas</taxon>
    </lineage>
</organism>
<dbReference type="PROSITE" id="PS00041">
    <property type="entry name" value="HTH_ARAC_FAMILY_1"/>
    <property type="match status" value="1"/>
</dbReference>
<dbReference type="PANTHER" id="PTHR46796">
    <property type="entry name" value="HTH-TYPE TRANSCRIPTIONAL ACTIVATOR RHAS-RELATED"/>
    <property type="match status" value="1"/>
</dbReference>
<dbReference type="InterPro" id="IPR003313">
    <property type="entry name" value="AraC-bd"/>
</dbReference>
<dbReference type="SMART" id="SM00342">
    <property type="entry name" value="HTH_ARAC"/>
    <property type="match status" value="1"/>
</dbReference>
<dbReference type="RefSeq" id="WP_165864619.1">
    <property type="nucleotide sequence ID" value="NZ_AP025739.1"/>
</dbReference>
<dbReference type="Gene3D" id="1.10.10.60">
    <property type="entry name" value="Homeodomain-like"/>
    <property type="match status" value="1"/>
</dbReference>
<dbReference type="PROSITE" id="PS01124">
    <property type="entry name" value="HTH_ARAC_FAMILY_2"/>
    <property type="match status" value="1"/>
</dbReference>
<proteinExistence type="predicted"/>
<evidence type="ECO:0000256" key="3">
    <source>
        <dbReference type="ARBA" id="ARBA00023159"/>
    </source>
</evidence>